<dbReference type="Proteomes" id="UP000178774">
    <property type="component" value="Unassembled WGS sequence"/>
</dbReference>
<sequence length="384" mass="43185">MTKKTRWILLGVCAIVFFIAAPYIVFYSLGYRVNFTTWKIHGTGGIYVYAAPEPESILIDNRAAKNTGLFSTAVFAQNLLPGPHSVLITKEGYHDYQKTLEVKEKEVTKLETVTLFKKDIAFQIVPAALATATQPALTAKEQFANLAKPPTELFIIKNNTLYYADVPENAPLTALQKTTPAIKNIVTHKTVQSAILWLGIDGMLYRSDARGQNTQTVSTTALSINKKKTYKLESLASHIFLQEDRAAFLLNAQTGEFENFYPMVDGMELSPDGQKIAYYNTQELWYWLPKAGVVVQNILLQKTQGAIKNVYWLNNDYLIFSESDTIVISEIDVRGNINTIRLPQTIVLAEAITIKNPALFFEQQDKKLYLLTQNTLMVSERLVP</sequence>
<gene>
    <name evidence="3" type="ORF">A2822_00125</name>
</gene>
<keyword evidence="1" id="KW-0472">Membrane</keyword>
<comment type="caution">
    <text evidence="3">The sequence shown here is derived from an EMBL/GenBank/DDBJ whole genome shotgun (WGS) entry which is preliminary data.</text>
</comment>
<name>A0A1G2HU10_9BACT</name>
<dbReference type="InterPro" id="IPR013229">
    <property type="entry name" value="PEGA"/>
</dbReference>
<dbReference type="EMBL" id="MHOP01000012">
    <property type="protein sequence ID" value="OGZ65889.1"/>
    <property type="molecule type" value="Genomic_DNA"/>
</dbReference>
<evidence type="ECO:0000313" key="4">
    <source>
        <dbReference type="Proteomes" id="UP000178774"/>
    </source>
</evidence>
<evidence type="ECO:0000313" key="3">
    <source>
        <dbReference type="EMBL" id="OGZ65889.1"/>
    </source>
</evidence>
<feature type="domain" description="PEGA" evidence="2">
    <location>
        <begin position="44"/>
        <end position="111"/>
    </location>
</feature>
<dbReference type="Pfam" id="PF08308">
    <property type="entry name" value="PEGA"/>
    <property type="match status" value="1"/>
</dbReference>
<reference evidence="3 4" key="1">
    <citation type="journal article" date="2016" name="Nat. Commun.">
        <title>Thousands of microbial genomes shed light on interconnected biogeochemical processes in an aquifer system.</title>
        <authorList>
            <person name="Anantharaman K."/>
            <person name="Brown C.T."/>
            <person name="Hug L.A."/>
            <person name="Sharon I."/>
            <person name="Castelle C.J."/>
            <person name="Probst A.J."/>
            <person name="Thomas B.C."/>
            <person name="Singh A."/>
            <person name="Wilkins M.J."/>
            <person name="Karaoz U."/>
            <person name="Brodie E.L."/>
            <person name="Williams K.H."/>
            <person name="Hubbard S.S."/>
            <person name="Banfield J.F."/>
        </authorList>
    </citation>
    <scope>NUCLEOTIDE SEQUENCE [LARGE SCALE GENOMIC DNA]</scope>
</reference>
<protein>
    <recommendedName>
        <fullName evidence="2">PEGA domain-containing protein</fullName>
    </recommendedName>
</protein>
<proteinExistence type="predicted"/>
<organism evidence="3 4">
    <name type="scientific">Candidatus Staskawiczbacteria bacterium RIFCSPHIGHO2_01_FULL_41_41</name>
    <dbReference type="NCBI Taxonomy" id="1802203"/>
    <lineage>
        <taxon>Bacteria</taxon>
        <taxon>Candidatus Staskawicziibacteriota</taxon>
    </lineage>
</organism>
<dbReference type="AlphaFoldDB" id="A0A1G2HU10"/>
<accession>A0A1G2HU10</accession>
<keyword evidence="1" id="KW-0812">Transmembrane</keyword>
<feature type="transmembrane region" description="Helical" evidence="1">
    <location>
        <begin position="7"/>
        <end position="29"/>
    </location>
</feature>
<dbReference type="SUPFAM" id="SSF82171">
    <property type="entry name" value="DPP6 N-terminal domain-like"/>
    <property type="match status" value="1"/>
</dbReference>
<keyword evidence="1" id="KW-1133">Transmembrane helix</keyword>
<evidence type="ECO:0000259" key="2">
    <source>
        <dbReference type="Pfam" id="PF08308"/>
    </source>
</evidence>
<evidence type="ECO:0000256" key="1">
    <source>
        <dbReference type="SAM" id="Phobius"/>
    </source>
</evidence>